<comment type="caution">
    <text evidence="2">The sequence shown here is derived from an EMBL/GenBank/DDBJ whole genome shotgun (WGS) entry which is preliminary data.</text>
</comment>
<dbReference type="Gene3D" id="3.40.50.300">
    <property type="entry name" value="P-loop containing nucleotide triphosphate hydrolases"/>
    <property type="match status" value="1"/>
</dbReference>
<sequence>MVSDNQSINRQEIDKVSESTSLRQKGKLYLYKVAHGEKQLQASEKFFQTGKMLRRAIDTILRDVLQKPSVRDAFVQAFDAQRGIKAHDTQDVPGFVVEDKDEHKVRAAELQKERNELLQKIEAFLEGFPIVDDLNEMFAGDEKLKGEVFQIFRDVLVSYVKANTLSDTYNKNEGGQLSYSFDKFLSGSVNLILQRVKQLPQFAGTGDEGVVQLQGLPNEIAQLEAQSEMDLQDSEMRTFSLLNWVIETIQAVKTEGLRVFDTASYKDLFNKIEAIADQRNGLAGGLLFGPPGTGKTEILIEANKRLGFDTRVVSVHHYSDFVQFIGEKPIPVGMDRKTSQVQRLQTMRESIRDLKGQGAIDFISTQFNRFTQAEHTLTTSRDFIKFMLPDEGNLFHEPPQDEKGAEEFMRALTQRLTNDIVAIGLGTQAGLDDEIAWVYGEILQGFRNNKRIVLDEMDKASEHSLDGISRLLNLSPGQTMPIGSENFTIPSWGRIDGTANAMNVQPFLHDRFTPNILFVDYPPSSDLLQMALVWLSDEQGNLKIPEPEQAKVVGLLKYAFPEIQKLYPDNITYPLSLRGVRKFCQTVANGRGIPEAVDQLLFRQGALATNQTEFDAIRRIMNRFSSLTSPELTPATNTTKPSSKLESLFNSPLYAAAAENFSLSDRRRTPPIEVAIDAESRAALSKFHQDKGETPAKDIEKSSQVISLEIDQASHSTALVSRIEGQLVQRMKPNEKFKINDTTEIVGADAQLENLLLRTNNHISVVDLRTGLTTDIPVDESAAENWSITPNGKFLVMREDQSVSLVPINLAKRTEFNDEKDSIHFIDAQSGKKMRIKRYDFSTDGRTLLIEGQAGSTFLIDLSRIDSVQQISLSTPFAQDGGWMIEGSILFHPQKNLAYFLG</sequence>
<dbReference type="SUPFAM" id="SSF52540">
    <property type="entry name" value="P-loop containing nucleoside triphosphate hydrolases"/>
    <property type="match status" value="1"/>
</dbReference>
<evidence type="ECO:0000256" key="1">
    <source>
        <dbReference type="SAM" id="Coils"/>
    </source>
</evidence>
<accession>A0A0G0Y4N1</accession>
<feature type="coiled-coil region" evidence="1">
    <location>
        <begin position="100"/>
        <end position="127"/>
    </location>
</feature>
<gene>
    <name evidence="2" type="ORF">UU93_C0014G0007</name>
</gene>
<dbReference type="EMBL" id="LCCN01000014">
    <property type="protein sequence ID" value="KKS31745.1"/>
    <property type="molecule type" value="Genomic_DNA"/>
</dbReference>
<name>A0A0G0Y4N1_9BACT</name>
<dbReference type="InterPro" id="IPR027417">
    <property type="entry name" value="P-loop_NTPase"/>
</dbReference>
<protein>
    <submittedName>
        <fullName evidence="2">Uncharacterized protein</fullName>
    </submittedName>
</protein>
<evidence type="ECO:0000313" key="3">
    <source>
        <dbReference type="Proteomes" id="UP000034160"/>
    </source>
</evidence>
<dbReference type="Proteomes" id="UP000034160">
    <property type="component" value="Unassembled WGS sequence"/>
</dbReference>
<evidence type="ECO:0000313" key="2">
    <source>
        <dbReference type="EMBL" id="KKS31745.1"/>
    </source>
</evidence>
<dbReference type="AlphaFoldDB" id="A0A0G0Y4N1"/>
<dbReference type="SUPFAM" id="SSF82171">
    <property type="entry name" value="DPP6 N-terminal domain-like"/>
    <property type="match status" value="1"/>
</dbReference>
<proteinExistence type="predicted"/>
<keyword evidence="1" id="KW-0175">Coiled coil</keyword>
<organism evidence="2 3">
    <name type="scientific">Candidatus Amesbacteria bacterium GW2011_GWA2_42_12</name>
    <dbReference type="NCBI Taxonomy" id="1618356"/>
    <lineage>
        <taxon>Bacteria</taxon>
        <taxon>Candidatus Amesiibacteriota</taxon>
    </lineage>
</organism>
<reference evidence="2 3" key="1">
    <citation type="journal article" date="2015" name="Nature">
        <title>rRNA introns, odd ribosomes, and small enigmatic genomes across a large radiation of phyla.</title>
        <authorList>
            <person name="Brown C.T."/>
            <person name="Hug L.A."/>
            <person name="Thomas B.C."/>
            <person name="Sharon I."/>
            <person name="Castelle C.J."/>
            <person name="Singh A."/>
            <person name="Wilkins M.J."/>
            <person name="Williams K.H."/>
            <person name="Banfield J.F."/>
        </authorList>
    </citation>
    <scope>NUCLEOTIDE SEQUENCE [LARGE SCALE GENOMIC DNA]</scope>
</reference>
<dbReference type="STRING" id="1618356.UU93_C0014G0007"/>